<comment type="similarity">
    <text evidence="1">Belongs to the UPF0236 family.</text>
</comment>
<keyword evidence="3" id="KW-1185">Reference proteome</keyword>
<evidence type="ECO:0000256" key="1">
    <source>
        <dbReference type="ARBA" id="ARBA00006539"/>
    </source>
</evidence>
<accession>A0A964BTX9</accession>
<dbReference type="RefSeq" id="WP_229641237.1">
    <property type="nucleotide sequence ID" value="NZ_JADWDC010000036.1"/>
</dbReference>
<evidence type="ECO:0000313" key="3">
    <source>
        <dbReference type="Proteomes" id="UP000729733"/>
    </source>
</evidence>
<sequence length="450" mass="51476">MEFELRIVVEKVAISTQEVVECNMLKVYDIEAPQSILELGLRHTEQISLLSKVQNSVLAEQCKLIRKDHKTCPNCGGKLGRNGTTKSKFHAVFSDHQLTIQKHRCQNPDCRWQQSSTTNAVFGTNIHPDLAKLQCEQGANFSYRQAQENLEKINTCHRPINNHTQISRLTSQVGEMLSKQNLITPEPEECAEASKEIILQVDGGHIPIKEKQKRSFEALFAVTYRPENLQPVDENHRQIVDKSCAISAQEDNLEMMKTYVLNTALKQGLNTKTLVTALADGAKNCWSVIQALKPHCRDIEAILDWFHIGKKFQNVLNGLDATNQESLENAKWKLWHGQATEAIEKLETLRRQITDEKQKNKLKGLKDYLLRNQEYLINYEQRKQSNQTFTSQVAESHIDTVINARHKRDGKMQWSRVGAHNVLQIRAAMISQQWQHHWQRTVLPALGIVA</sequence>
<dbReference type="Pfam" id="PF06782">
    <property type="entry name" value="UPF0236"/>
    <property type="match status" value="1"/>
</dbReference>
<gene>
    <name evidence="2" type="ORF">I4641_14400</name>
</gene>
<reference evidence="2" key="1">
    <citation type="journal article" date="2021" name="Antonie Van Leeuwenhoek">
        <title>Draft genome and description of Waterburya agarophytonicola gen. nov. sp. nov. (Pleurocapsales, Cyanobacteria): a seaweed symbiont.</title>
        <authorList>
            <person name="Bonthond G."/>
            <person name="Shalygin S."/>
            <person name="Bayer T."/>
            <person name="Weinberger F."/>
        </authorList>
    </citation>
    <scope>NUCLEOTIDE SEQUENCE</scope>
    <source>
        <strain evidence="2">KI4</strain>
    </source>
</reference>
<dbReference type="InterPro" id="IPR009620">
    <property type="entry name" value="UPF0236"/>
</dbReference>
<evidence type="ECO:0000313" key="2">
    <source>
        <dbReference type="EMBL" id="MCC0178171.1"/>
    </source>
</evidence>
<organism evidence="2 3">
    <name type="scientific">Waterburya agarophytonicola KI4</name>
    <dbReference type="NCBI Taxonomy" id="2874699"/>
    <lineage>
        <taxon>Bacteria</taxon>
        <taxon>Bacillati</taxon>
        <taxon>Cyanobacteriota</taxon>
        <taxon>Cyanophyceae</taxon>
        <taxon>Pleurocapsales</taxon>
        <taxon>Hyellaceae</taxon>
        <taxon>Waterburya</taxon>
        <taxon>Waterburya agarophytonicola</taxon>
    </lineage>
</organism>
<dbReference type="EMBL" id="JADWDC010000036">
    <property type="protein sequence ID" value="MCC0178171.1"/>
    <property type="molecule type" value="Genomic_DNA"/>
</dbReference>
<dbReference type="AlphaFoldDB" id="A0A964BTX9"/>
<proteinExistence type="inferred from homology"/>
<comment type="caution">
    <text evidence="2">The sequence shown here is derived from an EMBL/GenBank/DDBJ whole genome shotgun (WGS) entry which is preliminary data.</text>
</comment>
<protein>
    <submittedName>
        <fullName evidence="2">ISKra4 family transposase</fullName>
    </submittedName>
</protein>
<dbReference type="NCBIfam" id="NF033572">
    <property type="entry name" value="transpos_ISKra4"/>
    <property type="match status" value="1"/>
</dbReference>
<name>A0A964BTX9_9CYAN</name>
<dbReference type="Proteomes" id="UP000729733">
    <property type="component" value="Unassembled WGS sequence"/>
</dbReference>